<gene>
    <name evidence="5" type="ORF">LCGC14_2736540</name>
</gene>
<evidence type="ECO:0000259" key="4">
    <source>
        <dbReference type="SMART" id="SM00400"/>
    </source>
</evidence>
<name>A0A0F8Z5S1_9ZZZZ</name>
<evidence type="ECO:0000313" key="5">
    <source>
        <dbReference type="EMBL" id="KKK89098.1"/>
    </source>
</evidence>
<dbReference type="PANTHER" id="PTHR30313:SF2">
    <property type="entry name" value="DNA PRIMASE"/>
    <property type="match status" value="1"/>
</dbReference>
<dbReference type="InterPro" id="IPR050219">
    <property type="entry name" value="DnaG_primase"/>
</dbReference>
<dbReference type="GO" id="GO:0008270">
    <property type="term" value="F:zinc ion binding"/>
    <property type="evidence" value="ECO:0007669"/>
    <property type="project" value="UniProtKB-KW"/>
</dbReference>
<proteinExistence type="predicted"/>
<keyword evidence="2" id="KW-0863">Zinc-finger</keyword>
<sequence length="190" mass="22231">MELETLYNAVKENYRGYTTPDLVCALQWEKFFLANLKECGELTEETYHHEISLTEQAIKDIEGEIKRRRYIEKRFGNTDREIIHTIKDRIKIEDVVAWYCEVTVYRKNWSYKCNRHGRDKHPSGKIYIDQQTAWCFGCNAGGDIFDIVQLYENIDLPSAIHKLATHIGIDTKPLVPDGKYVSYEMGGEEE</sequence>
<feature type="domain" description="Zinc finger CHC2-type" evidence="4">
    <location>
        <begin position="116"/>
        <end position="164"/>
    </location>
</feature>
<accession>A0A0F8Z5S1</accession>
<dbReference type="SUPFAM" id="SSF57783">
    <property type="entry name" value="Zinc beta-ribbon"/>
    <property type="match status" value="1"/>
</dbReference>
<dbReference type="GO" id="GO:0006269">
    <property type="term" value="P:DNA replication, synthesis of primer"/>
    <property type="evidence" value="ECO:0007669"/>
    <property type="project" value="TreeGrafter"/>
</dbReference>
<reference evidence="5" key="1">
    <citation type="journal article" date="2015" name="Nature">
        <title>Complex archaea that bridge the gap between prokaryotes and eukaryotes.</title>
        <authorList>
            <person name="Spang A."/>
            <person name="Saw J.H."/>
            <person name="Jorgensen S.L."/>
            <person name="Zaremba-Niedzwiedzka K."/>
            <person name="Martijn J."/>
            <person name="Lind A.E."/>
            <person name="van Eijk R."/>
            <person name="Schleper C."/>
            <person name="Guy L."/>
            <person name="Ettema T.J."/>
        </authorList>
    </citation>
    <scope>NUCLEOTIDE SEQUENCE</scope>
</reference>
<dbReference type="EMBL" id="LAZR01049670">
    <property type="protein sequence ID" value="KKK89098.1"/>
    <property type="molecule type" value="Genomic_DNA"/>
</dbReference>
<dbReference type="AlphaFoldDB" id="A0A0F8Z5S1"/>
<dbReference type="GO" id="GO:0005737">
    <property type="term" value="C:cytoplasm"/>
    <property type="evidence" value="ECO:0007669"/>
    <property type="project" value="TreeGrafter"/>
</dbReference>
<keyword evidence="3" id="KW-0862">Zinc</keyword>
<dbReference type="GO" id="GO:0003677">
    <property type="term" value="F:DNA binding"/>
    <property type="evidence" value="ECO:0007669"/>
    <property type="project" value="InterPro"/>
</dbReference>
<dbReference type="InterPro" id="IPR036977">
    <property type="entry name" value="DNA_primase_Znf_CHC2"/>
</dbReference>
<evidence type="ECO:0000256" key="1">
    <source>
        <dbReference type="ARBA" id="ARBA00022723"/>
    </source>
</evidence>
<protein>
    <recommendedName>
        <fullName evidence="4">Zinc finger CHC2-type domain-containing protein</fullName>
    </recommendedName>
</protein>
<dbReference type="SMART" id="SM00400">
    <property type="entry name" value="ZnF_CHCC"/>
    <property type="match status" value="1"/>
</dbReference>
<dbReference type="PANTHER" id="PTHR30313">
    <property type="entry name" value="DNA PRIMASE"/>
    <property type="match status" value="1"/>
</dbReference>
<dbReference type="Gene3D" id="3.90.580.10">
    <property type="entry name" value="Zinc finger, CHC2-type domain"/>
    <property type="match status" value="1"/>
</dbReference>
<dbReference type="Pfam" id="PF01807">
    <property type="entry name" value="Zn_ribbon_DnaG"/>
    <property type="match status" value="1"/>
</dbReference>
<evidence type="ECO:0000256" key="3">
    <source>
        <dbReference type="ARBA" id="ARBA00022833"/>
    </source>
</evidence>
<organism evidence="5">
    <name type="scientific">marine sediment metagenome</name>
    <dbReference type="NCBI Taxonomy" id="412755"/>
    <lineage>
        <taxon>unclassified sequences</taxon>
        <taxon>metagenomes</taxon>
        <taxon>ecological metagenomes</taxon>
    </lineage>
</organism>
<dbReference type="GO" id="GO:0003899">
    <property type="term" value="F:DNA-directed RNA polymerase activity"/>
    <property type="evidence" value="ECO:0007669"/>
    <property type="project" value="InterPro"/>
</dbReference>
<evidence type="ECO:0000256" key="2">
    <source>
        <dbReference type="ARBA" id="ARBA00022771"/>
    </source>
</evidence>
<comment type="caution">
    <text evidence="5">The sequence shown here is derived from an EMBL/GenBank/DDBJ whole genome shotgun (WGS) entry which is preliminary data.</text>
</comment>
<keyword evidence="1" id="KW-0479">Metal-binding</keyword>
<dbReference type="InterPro" id="IPR002694">
    <property type="entry name" value="Znf_CHC2"/>
</dbReference>